<dbReference type="GO" id="GO:0005739">
    <property type="term" value="C:mitochondrion"/>
    <property type="evidence" value="ECO:0007669"/>
    <property type="project" value="UniProtKB-SubCell"/>
</dbReference>
<dbReference type="EC" id="6.1.1.5" evidence="3"/>
<evidence type="ECO:0000259" key="14">
    <source>
        <dbReference type="Pfam" id="PF00133"/>
    </source>
</evidence>
<evidence type="ECO:0000256" key="10">
    <source>
        <dbReference type="ARBA" id="ARBA00048359"/>
    </source>
</evidence>
<dbReference type="Pfam" id="PF08264">
    <property type="entry name" value="Anticodon_1"/>
    <property type="match status" value="1"/>
</dbReference>
<proteinExistence type="inferred from homology"/>
<dbReference type="InterPro" id="IPR014729">
    <property type="entry name" value="Rossmann-like_a/b/a_fold"/>
</dbReference>
<dbReference type="InterPro" id="IPR009008">
    <property type="entry name" value="Val/Leu/Ile-tRNA-synth_edit"/>
</dbReference>
<keyword evidence="17" id="KW-1185">Reference proteome</keyword>
<dbReference type="InterPro" id="IPR002301">
    <property type="entry name" value="Ile-tRNA-ligase"/>
</dbReference>
<dbReference type="AlphaFoldDB" id="A0AAN9V0J8"/>
<dbReference type="InterPro" id="IPR002300">
    <property type="entry name" value="aa-tRNA-synth_Ia"/>
</dbReference>
<dbReference type="InterPro" id="IPR001412">
    <property type="entry name" value="aa-tRNA-synth_I_CS"/>
</dbReference>
<name>A0AAN9V0J8_9PEZI</name>
<accession>A0AAN9V0J8</accession>
<evidence type="ECO:0000256" key="12">
    <source>
        <dbReference type="RuleBase" id="RU363035"/>
    </source>
</evidence>
<dbReference type="CDD" id="cd07960">
    <property type="entry name" value="Anticodon_Ia_Ile_BEm"/>
    <property type="match status" value="1"/>
</dbReference>
<keyword evidence="7 12" id="KW-0648">Protein biosynthesis</keyword>
<dbReference type="SUPFAM" id="SSF52374">
    <property type="entry name" value="Nucleotidylyl transferase"/>
    <property type="match status" value="1"/>
</dbReference>
<evidence type="ECO:0000313" key="16">
    <source>
        <dbReference type="EMBL" id="KAK7756931.1"/>
    </source>
</evidence>
<evidence type="ECO:0000256" key="1">
    <source>
        <dbReference type="ARBA" id="ARBA00004173"/>
    </source>
</evidence>
<dbReference type="Pfam" id="PF00133">
    <property type="entry name" value="tRNA-synt_1"/>
    <property type="match status" value="1"/>
</dbReference>
<evidence type="ECO:0000256" key="5">
    <source>
        <dbReference type="ARBA" id="ARBA00022741"/>
    </source>
</evidence>
<organism evidence="16 17">
    <name type="scientific">Diatrype stigma</name>
    <dbReference type="NCBI Taxonomy" id="117547"/>
    <lineage>
        <taxon>Eukaryota</taxon>
        <taxon>Fungi</taxon>
        <taxon>Dikarya</taxon>
        <taxon>Ascomycota</taxon>
        <taxon>Pezizomycotina</taxon>
        <taxon>Sordariomycetes</taxon>
        <taxon>Xylariomycetidae</taxon>
        <taxon>Xylariales</taxon>
        <taxon>Diatrypaceae</taxon>
        <taxon>Diatrype</taxon>
    </lineage>
</organism>
<dbReference type="GO" id="GO:0006428">
    <property type="term" value="P:isoleucyl-tRNA aminoacylation"/>
    <property type="evidence" value="ECO:0007669"/>
    <property type="project" value="InterPro"/>
</dbReference>
<comment type="similarity">
    <text evidence="2 12">Belongs to the class-I aminoacyl-tRNA synthetase family.</text>
</comment>
<evidence type="ECO:0000256" key="7">
    <source>
        <dbReference type="ARBA" id="ARBA00022917"/>
    </source>
</evidence>
<evidence type="ECO:0000256" key="3">
    <source>
        <dbReference type="ARBA" id="ARBA00013165"/>
    </source>
</evidence>
<evidence type="ECO:0000313" key="17">
    <source>
        <dbReference type="Proteomes" id="UP001320420"/>
    </source>
</evidence>
<evidence type="ECO:0000259" key="15">
    <source>
        <dbReference type="Pfam" id="PF08264"/>
    </source>
</evidence>
<keyword evidence="5 12" id="KW-0547">Nucleotide-binding</keyword>
<evidence type="ECO:0000256" key="6">
    <source>
        <dbReference type="ARBA" id="ARBA00022840"/>
    </source>
</evidence>
<dbReference type="GO" id="GO:0002161">
    <property type="term" value="F:aminoacyl-tRNA deacylase activity"/>
    <property type="evidence" value="ECO:0007669"/>
    <property type="project" value="InterPro"/>
</dbReference>
<dbReference type="SUPFAM" id="SSF50677">
    <property type="entry name" value="ValRS/IleRS/LeuRS editing domain"/>
    <property type="match status" value="1"/>
</dbReference>
<dbReference type="InterPro" id="IPR009080">
    <property type="entry name" value="tRNAsynth_Ia_anticodon-bd"/>
</dbReference>
<evidence type="ECO:0000256" key="9">
    <source>
        <dbReference type="ARBA" id="ARBA00032665"/>
    </source>
</evidence>
<reference evidence="16 17" key="1">
    <citation type="submission" date="2024-02" db="EMBL/GenBank/DDBJ databases">
        <title>De novo assembly and annotation of 12 fungi associated with fruit tree decline syndrome in Ontario, Canada.</title>
        <authorList>
            <person name="Sulman M."/>
            <person name="Ellouze W."/>
            <person name="Ilyukhin E."/>
        </authorList>
    </citation>
    <scope>NUCLEOTIDE SEQUENCE [LARGE SCALE GENOMIC DNA]</scope>
    <source>
        <strain evidence="16 17">M11/M66-122</strain>
    </source>
</reference>
<evidence type="ECO:0000256" key="13">
    <source>
        <dbReference type="SAM" id="MobiDB-lite"/>
    </source>
</evidence>
<gene>
    <name evidence="16" type="primary">ISM1</name>
    <name evidence="16" type="ORF">SLS62_000947</name>
</gene>
<dbReference type="InterPro" id="IPR050081">
    <property type="entry name" value="Ile-tRNA_ligase"/>
</dbReference>
<dbReference type="InterPro" id="IPR013155">
    <property type="entry name" value="M/V/L/I-tRNA-synth_anticd-bd"/>
</dbReference>
<evidence type="ECO:0000256" key="2">
    <source>
        <dbReference type="ARBA" id="ARBA00005594"/>
    </source>
</evidence>
<feature type="region of interest" description="Disordered" evidence="13">
    <location>
        <begin position="1"/>
        <end position="21"/>
    </location>
</feature>
<dbReference type="PANTHER" id="PTHR42765:SF1">
    <property type="entry name" value="ISOLEUCINE--TRNA LIGASE, MITOCHONDRIAL"/>
    <property type="match status" value="1"/>
</dbReference>
<dbReference type="Gene3D" id="1.10.730.20">
    <property type="match status" value="1"/>
</dbReference>
<dbReference type="PRINTS" id="PR00984">
    <property type="entry name" value="TRNASYNTHILE"/>
</dbReference>
<dbReference type="PROSITE" id="PS00178">
    <property type="entry name" value="AA_TRNA_LIGASE_I"/>
    <property type="match status" value="1"/>
</dbReference>
<dbReference type="InterPro" id="IPR033708">
    <property type="entry name" value="Anticodon_Ile_BEm"/>
</dbReference>
<keyword evidence="4 12" id="KW-0436">Ligase</keyword>
<evidence type="ECO:0000256" key="4">
    <source>
        <dbReference type="ARBA" id="ARBA00022598"/>
    </source>
</evidence>
<comment type="caution">
    <text evidence="16">The sequence shown here is derived from an EMBL/GenBank/DDBJ whole genome shotgun (WGS) entry which is preliminary data.</text>
</comment>
<dbReference type="PANTHER" id="PTHR42765">
    <property type="entry name" value="SOLEUCYL-TRNA SYNTHETASE"/>
    <property type="match status" value="1"/>
</dbReference>
<feature type="domain" description="Methionyl/Valyl/Leucyl/Isoleucyl-tRNA synthetase anticodon-binding" evidence="15">
    <location>
        <begin position="720"/>
        <end position="817"/>
    </location>
</feature>
<protein>
    <recommendedName>
        <fullName evidence="11">Isoleucine--tRNA ligase, mitochondrial</fullName>
        <ecNumber evidence="3">6.1.1.5</ecNumber>
    </recommendedName>
    <alternativeName>
        <fullName evidence="9">Isoleucyl-tRNA synthetase</fullName>
    </alternativeName>
</protein>
<comment type="subcellular location">
    <subcellularLocation>
        <location evidence="1">Mitochondrion</location>
    </subcellularLocation>
</comment>
<dbReference type="Proteomes" id="UP001320420">
    <property type="component" value="Unassembled WGS sequence"/>
</dbReference>
<evidence type="ECO:0000256" key="11">
    <source>
        <dbReference type="ARBA" id="ARBA00068280"/>
    </source>
</evidence>
<keyword evidence="8 12" id="KW-0030">Aminoacyl-tRNA synthetase</keyword>
<comment type="catalytic activity">
    <reaction evidence="10">
        <text>tRNA(Ile) + L-isoleucine + ATP = L-isoleucyl-tRNA(Ile) + AMP + diphosphate</text>
        <dbReference type="Rhea" id="RHEA:11060"/>
        <dbReference type="Rhea" id="RHEA-COMP:9666"/>
        <dbReference type="Rhea" id="RHEA-COMP:9695"/>
        <dbReference type="ChEBI" id="CHEBI:30616"/>
        <dbReference type="ChEBI" id="CHEBI:33019"/>
        <dbReference type="ChEBI" id="CHEBI:58045"/>
        <dbReference type="ChEBI" id="CHEBI:78442"/>
        <dbReference type="ChEBI" id="CHEBI:78528"/>
        <dbReference type="ChEBI" id="CHEBI:456215"/>
        <dbReference type="EC" id="6.1.1.5"/>
    </reaction>
</comment>
<dbReference type="FunFam" id="3.40.50.620:FF:000111">
    <property type="entry name" value="Mitochondrial isoleucyl-tRNA synthetase"/>
    <property type="match status" value="1"/>
</dbReference>
<dbReference type="Gene3D" id="3.40.50.620">
    <property type="entry name" value="HUPs"/>
    <property type="match status" value="2"/>
</dbReference>
<dbReference type="GO" id="GO:0004822">
    <property type="term" value="F:isoleucine-tRNA ligase activity"/>
    <property type="evidence" value="ECO:0007669"/>
    <property type="project" value="UniProtKB-EC"/>
</dbReference>
<evidence type="ECO:0000256" key="8">
    <source>
        <dbReference type="ARBA" id="ARBA00023146"/>
    </source>
</evidence>
<dbReference type="NCBIfam" id="TIGR00392">
    <property type="entry name" value="ileS"/>
    <property type="match status" value="1"/>
</dbReference>
<keyword evidence="6 12" id="KW-0067">ATP-binding</keyword>
<dbReference type="EMBL" id="JAKJXP020000004">
    <property type="protein sequence ID" value="KAK7756931.1"/>
    <property type="molecule type" value="Genomic_DNA"/>
</dbReference>
<sequence length="980" mass="108565">MSKSWSATLRLPKSSFPPRPLPAQREKYIQQCADQLYEWQRLNRPADDAFILHDGPPYANGNLHVGHALNKVLKDMILRVKVQQGKQVEYIPGWDCHGLPIELKALEKANISGETKLTPVEVRKSARNLASNTVLKQMKTYRSLGVMADWDRRWTTMDAAYEVRQLRLFQKMVKKGLIYRKFKPVYWSPSSRTALAEAELEYRDDHVSNSAWIRFPIESDWRSQSQFKDIQSEIEGNLYAVIWTTTPWTLPANKAIAVHDDLTYCLVRVGGDGLLVAESQLDTFISNLGLEHTGSLKNLQGADLKGLEYRNRLQGENAPLQPIIHADFVSADSGTGMVHIAPGHGMEDYEACRALGLPISAPIDDDGRFTSEAYPDSPELLLSAPSVIEGGSKNVLALLESHGDVLLVKDYVHKYPYDWRTKRPVVVRATEQWFADVASIKDEALKSLDDVRFFPEAGKKRLKSFVSGRSEWCISRQRAWGVPIPALYDANGAAVVNDEVVEHIISVLQERGTHAWWSDASDDEAWIPSSMKGGNYHRGTDTMDVWFDSGSSWTQMQGRADVYLEGTDQHRGWFQSSLLTRIAAGTVGEANFVKGAPFKQLITHGFTLDQEGKKMSKSLGNILEPHQVMDGTLLPPAKRKGKQGSGSSSAAAAATATYDALGPDALRLWVASSDYTRDVVIGVPVLQAVHQTLIRYRTIVKMLLGSLHEAARAAPLTTADHIALAQLADTMAEAGRALDAHEFHRALAAANRWLTNDLSAFYIEALKDRLYCGDGGGVLEPLFFGFLRMLAPVAPLLVEEAWDHRPEWMKRDSSLVHPLHQRYDDPLIDPTRLTCDLDALRADIPVLMATHTAVKAALERARADKVLGSPLQSYVIISAAPGNPKVAAVLDRYVQELDGLFVVSSVAVLDDPPEIGEDVPWSYTQDIVLGDAGAGASEVAGTAVVLPPRYAKCPRCWRYVARVEGALCRRCADVVMLQPK</sequence>
<dbReference type="GO" id="GO:0032543">
    <property type="term" value="P:mitochondrial translation"/>
    <property type="evidence" value="ECO:0007669"/>
    <property type="project" value="TreeGrafter"/>
</dbReference>
<dbReference type="Gene3D" id="3.90.740.10">
    <property type="entry name" value="Valyl/Leucyl/Isoleucyl-tRNA synthetase, editing domain"/>
    <property type="match status" value="1"/>
</dbReference>
<dbReference type="GO" id="GO:0000049">
    <property type="term" value="F:tRNA binding"/>
    <property type="evidence" value="ECO:0007669"/>
    <property type="project" value="InterPro"/>
</dbReference>
<dbReference type="GO" id="GO:0005524">
    <property type="term" value="F:ATP binding"/>
    <property type="evidence" value="ECO:0007669"/>
    <property type="project" value="UniProtKB-KW"/>
</dbReference>
<feature type="domain" description="Aminoacyl-tRNA synthetase class Ia" evidence="14">
    <location>
        <begin position="35"/>
        <end position="680"/>
    </location>
</feature>
<dbReference type="SUPFAM" id="SSF47323">
    <property type="entry name" value="Anticodon-binding domain of a subclass of class I aminoacyl-tRNA synthetases"/>
    <property type="match status" value="1"/>
</dbReference>